<gene>
    <name evidence="1" type="ORF">SDC9_163299</name>
</gene>
<reference evidence="1" key="1">
    <citation type="submission" date="2019-08" db="EMBL/GenBank/DDBJ databases">
        <authorList>
            <person name="Kucharzyk K."/>
            <person name="Murdoch R.W."/>
            <person name="Higgins S."/>
            <person name="Loffler F."/>
        </authorList>
    </citation>
    <scope>NUCLEOTIDE SEQUENCE</scope>
</reference>
<organism evidence="1">
    <name type="scientific">bioreactor metagenome</name>
    <dbReference type="NCBI Taxonomy" id="1076179"/>
    <lineage>
        <taxon>unclassified sequences</taxon>
        <taxon>metagenomes</taxon>
        <taxon>ecological metagenomes</taxon>
    </lineage>
</organism>
<dbReference type="AlphaFoldDB" id="A0A645FV85"/>
<accession>A0A645FV85</accession>
<name>A0A645FV85_9ZZZZ</name>
<proteinExistence type="predicted"/>
<dbReference type="EMBL" id="VSSQ01062849">
    <property type="protein sequence ID" value="MPN15963.1"/>
    <property type="molecule type" value="Genomic_DNA"/>
</dbReference>
<protein>
    <submittedName>
        <fullName evidence="1">Uncharacterized protein</fullName>
    </submittedName>
</protein>
<sequence length="140" mass="14650">MLHVVGRFHRTGQRHHAVLGFHVDQHRAQVRVGRKRRLHLGSDGRIVQHRTGVAGGGLGSLACVLGSGFHFLLGFVGGGLGLFHGAVQLLSGSGLARFLVTGGQTGCQHHGQGHCCATHPGCTGFDGRSSCVLHGDVPLD</sequence>
<evidence type="ECO:0000313" key="1">
    <source>
        <dbReference type="EMBL" id="MPN15963.1"/>
    </source>
</evidence>
<comment type="caution">
    <text evidence="1">The sequence shown here is derived from an EMBL/GenBank/DDBJ whole genome shotgun (WGS) entry which is preliminary data.</text>
</comment>